<keyword evidence="6" id="KW-0732">Signal</keyword>
<name>A8NKL8_COPC7</name>
<dbReference type="VEuPathDB" id="FungiDB:CC1G_02223"/>
<protein>
    <recommendedName>
        <fullName evidence="5">Copper transport protein</fullName>
    </recommendedName>
</protein>
<dbReference type="OMA" id="TFQASFI"/>
<evidence type="ECO:0000256" key="1">
    <source>
        <dbReference type="ARBA" id="ARBA00004141"/>
    </source>
</evidence>
<gene>
    <name evidence="7" type="ORF">CC1G_02223</name>
</gene>
<dbReference type="GO" id="GO:0005375">
    <property type="term" value="F:copper ion transmembrane transporter activity"/>
    <property type="evidence" value="ECO:0007669"/>
    <property type="project" value="UniProtKB-UniRule"/>
</dbReference>
<feature type="signal peptide" evidence="6">
    <location>
        <begin position="1"/>
        <end position="21"/>
    </location>
</feature>
<feature type="chain" id="PRO_5002724676" description="Copper transport protein" evidence="6">
    <location>
        <begin position="22"/>
        <end position="199"/>
    </location>
</feature>
<dbReference type="OrthoDB" id="73901at2759"/>
<evidence type="ECO:0000256" key="5">
    <source>
        <dbReference type="RuleBase" id="RU367022"/>
    </source>
</evidence>
<dbReference type="KEGG" id="cci:CC1G_02223"/>
<organism evidence="7 8">
    <name type="scientific">Coprinopsis cinerea (strain Okayama-7 / 130 / ATCC MYA-4618 / FGSC 9003)</name>
    <name type="common">Inky cap fungus</name>
    <name type="synonym">Hormographiella aspergillata</name>
    <dbReference type="NCBI Taxonomy" id="240176"/>
    <lineage>
        <taxon>Eukaryota</taxon>
        <taxon>Fungi</taxon>
        <taxon>Dikarya</taxon>
        <taxon>Basidiomycota</taxon>
        <taxon>Agaricomycotina</taxon>
        <taxon>Agaricomycetes</taxon>
        <taxon>Agaricomycetidae</taxon>
        <taxon>Agaricales</taxon>
        <taxon>Agaricineae</taxon>
        <taxon>Psathyrellaceae</taxon>
        <taxon>Coprinopsis</taxon>
    </lineage>
</organism>
<dbReference type="PANTHER" id="PTHR12483">
    <property type="entry name" value="SOLUTE CARRIER FAMILY 31 COPPER TRANSPORTERS"/>
    <property type="match status" value="1"/>
</dbReference>
<dbReference type="RefSeq" id="XP_001834487.1">
    <property type="nucleotide sequence ID" value="XM_001834435.2"/>
</dbReference>
<keyword evidence="3 5" id="KW-1133">Transmembrane helix</keyword>
<dbReference type="InterPro" id="IPR007274">
    <property type="entry name" value="Cop_transporter"/>
</dbReference>
<keyword evidence="8" id="KW-1185">Reference proteome</keyword>
<keyword evidence="4 5" id="KW-0472">Membrane</keyword>
<evidence type="ECO:0000256" key="4">
    <source>
        <dbReference type="ARBA" id="ARBA00023136"/>
    </source>
</evidence>
<dbReference type="Pfam" id="PF04145">
    <property type="entry name" value="Ctr"/>
    <property type="match status" value="1"/>
</dbReference>
<comment type="similarity">
    <text evidence="5">Belongs to the copper transporter (Ctr) (TC 1.A.56) family. SLC31A subfamily.</text>
</comment>
<keyword evidence="5" id="KW-0406">Ion transport</keyword>
<feature type="transmembrane region" description="Helical" evidence="5">
    <location>
        <begin position="156"/>
        <end position="182"/>
    </location>
</feature>
<comment type="caution">
    <text evidence="7">The sequence shown here is derived from an EMBL/GenBank/DDBJ whole genome shotgun (WGS) entry which is preliminary data.</text>
</comment>
<evidence type="ECO:0000256" key="3">
    <source>
        <dbReference type="ARBA" id="ARBA00022989"/>
    </source>
</evidence>
<keyword evidence="5" id="KW-0186">Copper</keyword>
<dbReference type="STRING" id="240176.A8NKL8"/>
<keyword evidence="2 5" id="KW-0812">Transmembrane</keyword>
<sequence>MTLPLQLTLITITFLVSSVRAQHEGHDMDWGMPDHSMGDHSMTPYLHFSVGDHVWFKEWVPKTKGAMFGACLGLFLLAIVERWLAATRAVANLWWRMRTAELLDYIHDQHATVEEKGKSPESTPPTSIRKFRTRFSAPFITLNEVSRGVLYAAQSLLMFAFMLVVMTYQGSFLISIVLGLGVGETLFGRFTNAHVGLYI</sequence>
<keyword evidence="5" id="KW-0187">Copper transport</keyword>
<comment type="subcellular location">
    <subcellularLocation>
        <location evidence="1 5">Membrane</location>
        <topology evidence="1 5">Multi-pass membrane protein</topology>
    </subcellularLocation>
</comment>
<dbReference type="EMBL" id="AACS02000010">
    <property type="protein sequence ID" value="EAU87464.1"/>
    <property type="molecule type" value="Genomic_DNA"/>
</dbReference>
<dbReference type="AlphaFoldDB" id="A8NKL8"/>
<dbReference type="InParanoid" id="A8NKL8"/>
<dbReference type="eggNOG" id="KOG3386">
    <property type="taxonomic scope" value="Eukaryota"/>
</dbReference>
<evidence type="ECO:0000256" key="2">
    <source>
        <dbReference type="ARBA" id="ARBA00022692"/>
    </source>
</evidence>
<accession>A8NKL8</accession>
<keyword evidence="5" id="KW-0813">Transport</keyword>
<dbReference type="Proteomes" id="UP000001861">
    <property type="component" value="Unassembled WGS sequence"/>
</dbReference>
<dbReference type="GO" id="GO:0005886">
    <property type="term" value="C:plasma membrane"/>
    <property type="evidence" value="ECO:0007669"/>
    <property type="project" value="TreeGrafter"/>
</dbReference>
<feature type="transmembrane region" description="Helical" evidence="5">
    <location>
        <begin position="65"/>
        <end position="84"/>
    </location>
</feature>
<reference evidence="7 8" key="1">
    <citation type="journal article" date="2010" name="Proc. Natl. Acad. Sci. U.S.A.">
        <title>Insights into evolution of multicellular fungi from the assembled chromosomes of the mushroom Coprinopsis cinerea (Coprinus cinereus).</title>
        <authorList>
            <person name="Stajich J.E."/>
            <person name="Wilke S.K."/>
            <person name="Ahren D."/>
            <person name="Au C.H."/>
            <person name="Birren B.W."/>
            <person name="Borodovsky M."/>
            <person name="Burns C."/>
            <person name="Canback B."/>
            <person name="Casselton L.A."/>
            <person name="Cheng C.K."/>
            <person name="Deng J."/>
            <person name="Dietrich F.S."/>
            <person name="Fargo D.C."/>
            <person name="Farman M.L."/>
            <person name="Gathman A.C."/>
            <person name="Goldberg J."/>
            <person name="Guigo R."/>
            <person name="Hoegger P.J."/>
            <person name="Hooker J.B."/>
            <person name="Huggins A."/>
            <person name="James T.Y."/>
            <person name="Kamada T."/>
            <person name="Kilaru S."/>
            <person name="Kodira C."/>
            <person name="Kues U."/>
            <person name="Kupfer D."/>
            <person name="Kwan H.S."/>
            <person name="Lomsadze A."/>
            <person name="Li W."/>
            <person name="Lilly W.W."/>
            <person name="Ma L.J."/>
            <person name="Mackey A.J."/>
            <person name="Manning G."/>
            <person name="Martin F."/>
            <person name="Muraguchi H."/>
            <person name="Natvig D.O."/>
            <person name="Palmerini H."/>
            <person name="Ramesh M.A."/>
            <person name="Rehmeyer C.J."/>
            <person name="Roe B.A."/>
            <person name="Shenoy N."/>
            <person name="Stanke M."/>
            <person name="Ter-Hovhannisyan V."/>
            <person name="Tunlid A."/>
            <person name="Velagapudi R."/>
            <person name="Vision T.J."/>
            <person name="Zeng Q."/>
            <person name="Zolan M.E."/>
            <person name="Pukkila P.J."/>
        </authorList>
    </citation>
    <scope>NUCLEOTIDE SEQUENCE [LARGE SCALE GENOMIC DNA]</scope>
    <source>
        <strain evidence="8">Okayama-7 / 130 / ATCC MYA-4618 / FGSC 9003</strain>
    </source>
</reference>
<proteinExistence type="inferred from homology"/>
<evidence type="ECO:0000313" key="8">
    <source>
        <dbReference type="Proteomes" id="UP000001861"/>
    </source>
</evidence>
<evidence type="ECO:0000313" key="7">
    <source>
        <dbReference type="EMBL" id="EAU87464.1"/>
    </source>
</evidence>
<evidence type="ECO:0000256" key="6">
    <source>
        <dbReference type="SAM" id="SignalP"/>
    </source>
</evidence>
<dbReference type="PANTHER" id="PTHR12483:SF27">
    <property type="entry name" value="COPPER TRANSPORT PROTEIN CTR1"/>
    <property type="match status" value="1"/>
</dbReference>
<dbReference type="GeneID" id="6011002"/>